<dbReference type="AlphaFoldDB" id="A0ABD3IJT6"/>
<accession>A0ABD3IJT6</accession>
<gene>
    <name evidence="2" type="ORF">R1sor_019816</name>
</gene>
<dbReference type="CDD" id="cd01650">
    <property type="entry name" value="RT_nLTR_like"/>
    <property type="match status" value="1"/>
</dbReference>
<dbReference type="SUPFAM" id="SSF56672">
    <property type="entry name" value="DNA/RNA polymerases"/>
    <property type="match status" value="1"/>
</dbReference>
<evidence type="ECO:0000259" key="1">
    <source>
        <dbReference type="PROSITE" id="PS50878"/>
    </source>
</evidence>
<dbReference type="InterPro" id="IPR043502">
    <property type="entry name" value="DNA/RNA_pol_sf"/>
</dbReference>
<sequence length="545" mass="61820">MEDHPVWARDGRKRWYLAIGRIRGILKACRDRQKQELPEAIVIQNRLAEARVRIQADPSEENTKLFEDTLAMGRRREQVDARICTIRSRIKWLREGDSPSKYFFAFLKAKQSQETLSALRLESGETITGESEIQELLVGAYRALYTAEQELEEVIHMRADALQLIDKTLSQDQNRQLGEIPSEELIEDIVKSLPKDKSPGIDGVTAELLVAGWSFMRTDCFAMVWRVWASRKLLHRDNRGIIDIQQMGFIAGRSIVENVLSLRLAQDWVQCTGQEIVFVKLDFQKAYDMVSHSYLWATLAALGVCQENVQRIQCLVTGGSSEVQVNGVLTEGFSVTRGVRQGCPMAPPLFAMVTQPFMRMLREEEKEGRLQGVTYGGQQTLLHQIYADDTCIHITMKEEQFNRLTEVIHSYELISGAKLNLSKSLIMPLGPGRNPAWLHETGCEIAGEGKNFIYLGVSTSNPINEKEITKSIVKKIENKLNHWSNRLLSWPGRILLLQHVLAATPVYQLLSVGLENTGLEALERLCSQFLWGWREDKSPKASLIA</sequence>
<name>A0ABD3IJT6_9MARC</name>
<dbReference type="EMBL" id="JBJQOH010000001">
    <property type="protein sequence ID" value="KAL3701794.1"/>
    <property type="molecule type" value="Genomic_DNA"/>
</dbReference>
<organism evidence="2 3">
    <name type="scientific">Riccia sorocarpa</name>
    <dbReference type="NCBI Taxonomy" id="122646"/>
    <lineage>
        <taxon>Eukaryota</taxon>
        <taxon>Viridiplantae</taxon>
        <taxon>Streptophyta</taxon>
        <taxon>Embryophyta</taxon>
        <taxon>Marchantiophyta</taxon>
        <taxon>Marchantiopsida</taxon>
        <taxon>Marchantiidae</taxon>
        <taxon>Marchantiales</taxon>
        <taxon>Ricciaceae</taxon>
        <taxon>Riccia</taxon>
    </lineage>
</organism>
<protein>
    <recommendedName>
        <fullName evidence="1">Reverse transcriptase domain-containing protein</fullName>
    </recommendedName>
</protein>
<evidence type="ECO:0000313" key="3">
    <source>
        <dbReference type="Proteomes" id="UP001633002"/>
    </source>
</evidence>
<comment type="caution">
    <text evidence="2">The sequence shown here is derived from an EMBL/GenBank/DDBJ whole genome shotgun (WGS) entry which is preliminary data.</text>
</comment>
<dbReference type="PANTHER" id="PTHR31635">
    <property type="entry name" value="REVERSE TRANSCRIPTASE DOMAIN-CONTAINING PROTEIN-RELATED"/>
    <property type="match status" value="1"/>
</dbReference>
<reference evidence="2 3" key="1">
    <citation type="submission" date="2024-09" db="EMBL/GenBank/DDBJ databases">
        <title>Chromosome-scale assembly of Riccia sorocarpa.</title>
        <authorList>
            <person name="Paukszto L."/>
        </authorList>
    </citation>
    <scope>NUCLEOTIDE SEQUENCE [LARGE SCALE GENOMIC DNA]</scope>
    <source>
        <strain evidence="2">LP-2024</strain>
        <tissue evidence="2">Aerial parts of the thallus</tissue>
    </source>
</reference>
<keyword evidence="3" id="KW-1185">Reference proteome</keyword>
<dbReference type="Pfam" id="PF00078">
    <property type="entry name" value="RVT_1"/>
    <property type="match status" value="1"/>
</dbReference>
<evidence type="ECO:0000313" key="2">
    <source>
        <dbReference type="EMBL" id="KAL3701794.1"/>
    </source>
</evidence>
<dbReference type="InterPro" id="IPR000477">
    <property type="entry name" value="RT_dom"/>
</dbReference>
<feature type="domain" description="Reverse transcriptase" evidence="1">
    <location>
        <begin position="174"/>
        <end position="459"/>
    </location>
</feature>
<dbReference type="PANTHER" id="PTHR31635:SF196">
    <property type="entry name" value="REVERSE TRANSCRIPTASE DOMAIN-CONTAINING PROTEIN-RELATED"/>
    <property type="match status" value="1"/>
</dbReference>
<dbReference type="PROSITE" id="PS50878">
    <property type="entry name" value="RT_POL"/>
    <property type="match status" value="1"/>
</dbReference>
<dbReference type="Proteomes" id="UP001633002">
    <property type="component" value="Unassembled WGS sequence"/>
</dbReference>
<proteinExistence type="predicted"/>